<accession>A0ABT9KHJ8</accession>
<evidence type="ECO:0000313" key="2">
    <source>
        <dbReference type="Proteomes" id="UP001234880"/>
    </source>
</evidence>
<organism evidence="1 2">
    <name type="scientific">Streptomyces demainii</name>
    <dbReference type="NCBI Taxonomy" id="588122"/>
    <lineage>
        <taxon>Bacteria</taxon>
        <taxon>Bacillati</taxon>
        <taxon>Actinomycetota</taxon>
        <taxon>Actinomycetes</taxon>
        <taxon>Kitasatosporales</taxon>
        <taxon>Streptomycetaceae</taxon>
        <taxon>Streptomyces</taxon>
    </lineage>
</organism>
<dbReference type="Proteomes" id="UP001234880">
    <property type="component" value="Unassembled WGS sequence"/>
</dbReference>
<dbReference type="EMBL" id="JAURUE010000001">
    <property type="protein sequence ID" value="MDP9607901.1"/>
    <property type="molecule type" value="Genomic_DNA"/>
</dbReference>
<comment type="caution">
    <text evidence="1">The sequence shown here is derived from an EMBL/GenBank/DDBJ whole genome shotgun (WGS) entry which is preliminary data.</text>
</comment>
<sequence>MRLWKADPGTVRIWGYNTYEALIGRPSPPYAEGKDGDYRITETGREHYRTRWARYAVLYPDVAAPDPEGGPEPWPADLQRTLDRMKGAIELAHRAQWTAHLRMEEAQKDAAKDTAAREGAADEEWYALLLEQAQARGALALAHRERATEEAVVAIRRYAHAVCAAYVASAEGSPAGADLTAAVVAAAHAGQGSTKVPRPPACGLHRVDTAVQEAYGTLAGTRTRRRPLPKQMQSARSAWKDWTDPPEHDLVVRRLLHLARTVAASWTGARCASRSPPSPVIASARQSFWLASSPC</sequence>
<keyword evidence="2" id="KW-1185">Reference proteome</keyword>
<reference evidence="1 2" key="1">
    <citation type="submission" date="2023-07" db="EMBL/GenBank/DDBJ databases">
        <title>Sequencing the genomes of 1000 actinobacteria strains.</title>
        <authorList>
            <person name="Klenk H.-P."/>
        </authorList>
    </citation>
    <scope>NUCLEOTIDE SEQUENCE [LARGE SCALE GENOMIC DNA]</scope>
    <source>
        <strain evidence="1 2">DSM 41600</strain>
    </source>
</reference>
<gene>
    <name evidence="1" type="ORF">JOF35_000178</name>
</gene>
<evidence type="ECO:0000313" key="1">
    <source>
        <dbReference type="EMBL" id="MDP9607901.1"/>
    </source>
</evidence>
<dbReference type="RefSeq" id="WP_062012163.1">
    <property type="nucleotide sequence ID" value="NZ_JAURUE010000001.1"/>
</dbReference>
<protein>
    <submittedName>
        <fullName evidence="1">Uncharacterized protein</fullName>
    </submittedName>
</protein>
<proteinExistence type="predicted"/>
<name>A0ABT9KHJ8_9ACTN</name>